<sequence>MQKDGGISRGRSTQESVLSKWDYSMHAMNIVCEGLKELANAKMDITDKHVDANIILTNGFLLDMYGATKNDSIDKYRYLSFLKNTRNNKRVQLSCLPPTSSAAYQHLCRVYYQVQIWLGNELDPENWGWVLKDKSLEPIQTLLPPAPEKPLNTIFCNCKKGFNYNCGCKKVGLFCSQLCSNCQGKSYSNDESNTTAEGAYDINEEISDPSFFIEQSIEIQQQGEEEERIHC</sequence>
<comment type="caution">
    <text evidence="1">The sequence shown here is derived from an EMBL/GenBank/DDBJ whole genome shotgun (WGS) entry which is preliminary data.</text>
</comment>
<dbReference type="Proteomes" id="UP000499080">
    <property type="component" value="Unassembled WGS sequence"/>
</dbReference>
<dbReference type="AlphaFoldDB" id="A0A4Y2V398"/>
<accession>A0A4Y2V398</accession>
<dbReference type="OrthoDB" id="6753017at2759"/>
<proteinExistence type="predicted"/>
<evidence type="ECO:0000313" key="1">
    <source>
        <dbReference type="EMBL" id="GBO19011.1"/>
    </source>
</evidence>
<evidence type="ECO:0000313" key="2">
    <source>
        <dbReference type="Proteomes" id="UP000499080"/>
    </source>
</evidence>
<keyword evidence="2" id="KW-1185">Reference proteome</keyword>
<organism evidence="1 2">
    <name type="scientific">Araneus ventricosus</name>
    <name type="common">Orbweaver spider</name>
    <name type="synonym">Epeira ventricosa</name>
    <dbReference type="NCBI Taxonomy" id="182803"/>
    <lineage>
        <taxon>Eukaryota</taxon>
        <taxon>Metazoa</taxon>
        <taxon>Ecdysozoa</taxon>
        <taxon>Arthropoda</taxon>
        <taxon>Chelicerata</taxon>
        <taxon>Arachnida</taxon>
        <taxon>Araneae</taxon>
        <taxon>Araneomorphae</taxon>
        <taxon>Entelegynae</taxon>
        <taxon>Araneoidea</taxon>
        <taxon>Araneidae</taxon>
        <taxon>Araneus</taxon>
    </lineage>
</organism>
<evidence type="ECO:0008006" key="3">
    <source>
        <dbReference type="Google" id="ProtNLM"/>
    </source>
</evidence>
<gene>
    <name evidence="1" type="ORF">AVEN_133626_1</name>
</gene>
<name>A0A4Y2V398_ARAVE</name>
<dbReference type="EMBL" id="BGPR01042569">
    <property type="protein sequence ID" value="GBO19011.1"/>
    <property type="molecule type" value="Genomic_DNA"/>
</dbReference>
<protein>
    <recommendedName>
        <fullName evidence="3">Tesmin/TSO1-like CXC domain-containing protein</fullName>
    </recommendedName>
</protein>
<reference evidence="1 2" key="1">
    <citation type="journal article" date="2019" name="Sci. Rep.">
        <title>Orb-weaving spider Araneus ventricosus genome elucidates the spidroin gene catalogue.</title>
        <authorList>
            <person name="Kono N."/>
            <person name="Nakamura H."/>
            <person name="Ohtoshi R."/>
            <person name="Moran D.A.P."/>
            <person name="Shinohara A."/>
            <person name="Yoshida Y."/>
            <person name="Fujiwara M."/>
            <person name="Mori M."/>
            <person name="Tomita M."/>
            <person name="Arakawa K."/>
        </authorList>
    </citation>
    <scope>NUCLEOTIDE SEQUENCE [LARGE SCALE GENOMIC DNA]</scope>
</reference>